<name>A0A0A9B6A2_ARUDO</name>
<evidence type="ECO:0000256" key="1">
    <source>
        <dbReference type="SAM" id="MobiDB-lite"/>
    </source>
</evidence>
<feature type="compositionally biased region" description="Basic and acidic residues" evidence="1">
    <location>
        <begin position="1"/>
        <end position="14"/>
    </location>
</feature>
<organism evidence="2">
    <name type="scientific">Arundo donax</name>
    <name type="common">Giant reed</name>
    <name type="synonym">Donax arundinaceus</name>
    <dbReference type="NCBI Taxonomy" id="35708"/>
    <lineage>
        <taxon>Eukaryota</taxon>
        <taxon>Viridiplantae</taxon>
        <taxon>Streptophyta</taxon>
        <taxon>Embryophyta</taxon>
        <taxon>Tracheophyta</taxon>
        <taxon>Spermatophyta</taxon>
        <taxon>Magnoliopsida</taxon>
        <taxon>Liliopsida</taxon>
        <taxon>Poales</taxon>
        <taxon>Poaceae</taxon>
        <taxon>PACMAD clade</taxon>
        <taxon>Arundinoideae</taxon>
        <taxon>Arundineae</taxon>
        <taxon>Arundo</taxon>
    </lineage>
</organism>
<reference evidence="2" key="1">
    <citation type="submission" date="2014-09" db="EMBL/GenBank/DDBJ databases">
        <authorList>
            <person name="Magalhaes I.L.F."/>
            <person name="Oliveira U."/>
            <person name="Santos F.R."/>
            <person name="Vidigal T.H.D.A."/>
            <person name="Brescovit A.D."/>
            <person name="Santos A.J."/>
        </authorList>
    </citation>
    <scope>NUCLEOTIDE SEQUENCE</scope>
    <source>
        <tissue evidence="2">Shoot tissue taken approximately 20 cm above the soil surface</tissue>
    </source>
</reference>
<proteinExistence type="predicted"/>
<dbReference type="EMBL" id="GBRH01243038">
    <property type="protein sequence ID" value="JAD54857.1"/>
    <property type="molecule type" value="Transcribed_RNA"/>
</dbReference>
<protein>
    <submittedName>
        <fullName evidence="2">Uncharacterized protein</fullName>
    </submittedName>
</protein>
<evidence type="ECO:0000313" key="2">
    <source>
        <dbReference type="EMBL" id="JAD54857.1"/>
    </source>
</evidence>
<feature type="region of interest" description="Disordered" evidence="1">
    <location>
        <begin position="1"/>
        <end position="26"/>
    </location>
</feature>
<dbReference type="AlphaFoldDB" id="A0A0A9B6A2"/>
<accession>A0A0A9B6A2</accession>
<reference evidence="2" key="2">
    <citation type="journal article" date="2015" name="Data Brief">
        <title>Shoot transcriptome of the giant reed, Arundo donax.</title>
        <authorList>
            <person name="Barrero R.A."/>
            <person name="Guerrero F.D."/>
            <person name="Moolhuijzen P."/>
            <person name="Goolsby J.A."/>
            <person name="Tidwell J."/>
            <person name="Bellgard S.E."/>
            <person name="Bellgard M.I."/>
        </authorList>
    </citation>
    <scope>NUCLEOTIDE SEQUENCE</scope>
    <source>
        <tissue evidence="2">Shoot tissue taken approximately 20 cm above the soil surface</tissue>
    </source>
</reference>
<sequence length="26" mass="3040">MIQERSKKEMKAPKPLEPSQDLEPQT</sequence>